<feature type="transmembrane region" description="Helical" evidence="1">
    <location>
        <begin position="80"/>
        <end position="99"/>
    </location>
</feature>
<feature type="transmembrane region" description="Helical" evidence="1">
    <location>
        <begin position="52"/>
        <end position="74"/>
    </location>
</feature>
<keyword evidence="1" id="KW-1133">Transmembrane helix</keyword>
<proteinExistence type="predicted"/>
<dbReference type="KEGG" id="njp:NEJAP_2354"/>
<evidence type="ECO:0000313" key="3">
    <source>
        <dbReference type="Proteomes" id="UP000595332"/>
    </source>
</evidence>
<dbReference type="Proteomes" id="UP000595332">
    <property type="component" value="Chromosome"/>
</dbReference>
<dbReference type="AlphaFoldDB" id="A0A7R6SWY8"/>
<evidence type="ECO:0000256" key="1">
    <source>
        <dbReference type="SAM" id="Phobius"/>
    </source>
</evidence>
<name>A0A7R6SWY8_9GAMM</name>
<dbReference type="InterPro" id="IPR021306">
    <property type="entry name" value="DUF2878"/>
</dbReference>
<keyword evidence="1" id="KW-0812">Transmembrane</keyword>
<sequence length="200" mass="22146">MLFGLSWKIWINFWGFNLIWALSIFSGNEAMLWVLLLLVLHFLIITKPLVELLVVLATALLGYSIDCLLTLLGVFKFEQVQGITPIWLILLWVGFCSTLRHSLNFFSQKYLTASFAGAIAGSFTYLSAAHFGAVELLLSPVINVVVLASVWAALFPALLWLSDKSSYPDLAKNSEGVLTNDVSGKGDSYGFYSFYSGLQC</sequence>
<evidence type="ECO:0000313" key="2">
    <source>
        <dbReference type="EMBL" id="BBB30300.1"/>
    </source>
</evidence>
<dbReference type="RefSeq" id="WP_201347498.1">
    <property type="nucleotide sequence ID" value="NZ_AP014546.1"/>
</dbReference>
<keyword evidence="1" id="KW-0472">Membrane</keyword>
<feature type="transmembrane region" description="Helical" evidence="1">
    <location>
        <begin position="137"/>
        <end position="161"/>
    </location>
</feature>
<gene>
    <name evidence="2" type="ORF">NEJAP_2354</name>
</gene>
<accession>A0A7R6SWY8</accession>
<evidence type="ECO:0008006" key="4">
    <source>
        <dbReference type="Google" id="ProtNLM"/>
    </source>
</evidence>
<dbReference type="Pfam" id="PF11086">
    <property type="entry name" value="DUF2878"/>
    <property type="match status" value="1"/>
</dbReference>
<protein>
    <recommendedName>
        <fullName evidence="4">DUF2878 domain-containing protein</fullName>
    </recommendedName>
</protein>
<feature type="transmembrane region" description="Helical" evidence="1">
    <location>
        <begin position="111"/>
        <end position="131"/>
    </location>
</feature>
<dbReference type="EMBL" id="AP014546">
    <property type="protein sequence ID" value="BBB30300.1"/>
    <property type="molecule type" value="Genomic_DNA"/>
</dbReference>
<keyword evidence="3" id="KW-1185">Reference proteome</keyword>
<feature type="transmembrane region" description="Helical" evidence="1">
    <location>
        <begin position="20"/>
        <end position="45"/>
    </location>
</feature>
<reference evidence="2 3" key="1">
    <citation type="journal article" date="2008" name="Int. J. Syst. Evol. Microbiol.">
        <title>Neptunomonas japonica sp. nov., an Osedax japonicus symbiont-like bacterium isolated from sediment adjacent to sperm whale carcasses off Kagoshima, Japan.</title>
        <authorList>
            <person name="Miyazaki M."/>
            <person name="Nogi Y."/>
            <person name="Fujiwara Y."/>
            <person name="Kawato M."/>
            <person name="Kubokawa K."/>
            <person name="Horikoshi K."/>
        </authorList>
    </citation>
    <scope>NUCLEOTIDE SEQUENCE [LARGE SCALE GENOMIC DNA]</scope>
    <source>
        <strain evidence="2 3">JAMM 1380</strain>
    </source>
</reference>
<organism evidence="2 3">
    <name type="scientific">Neptunomonas japonica JAMM 1380</name>
    <dbReference type="NCBI Taxonomy" id="1441457"/>
    <lineage>
        <taxon>Bacteria</taxon>
        <taxon>Pseudomonadati</taxon>
        <taxon>Pseudomonadota</taxon>
        <taxon>Gammaproteobacteria</taxon>
        <taxon>Oceanospirillales</taxon>
        <taxon>Oceanospirillaceae</taxon>
        <taxon>Neptunomonas</taxon>
    </lineage>
</organism>